<evidence type="ECO:0000256" key="1">
    <source>
        <dbReference type="SAM" id="Coils"/>
    </source>
</evidence>
<name>A0A5N6NNG3_9ASTR</name>
<accession>A0A5N6NNG3</accession>
<protein>
    <submittedName>
        <fullName evidence="2">Uncharacterized protein</fullName>
    </submittedName>
</protein>
<dbReference type="Proteomes" id="UP000326396">
    <property type="component" value="Linkage Group LG18"/>
</dbReference>
<dbReference type="EMBL" id="SZYD01000010">
    <property type="protein sequence ID" value="KAD4982689.1"/>
    <property type="molecule type" value="Genomic_DNA"/>
</dbReference>
<organism evidence="2 3">
    <name type="scientific">Mikania micrantha</name>
    <name type="common">bitter vine</name>
    <dbReference type="NCBI Taxonomy" id="192012"/>
    <lineage>
        <taxon>Eukaryota</taxon>
        <taxon>Viridiplantae</taxon>
        <taxon>Streptophyta</taxon>
        <taxon>Embryophyta</taxon>
        <taxon>Tracheophyta</taxon>
        <taxon>Spermatophyta</taxon>
        <taxon>Magnoliopsida</taxon>
        <taxon>eudicotyledons</taxon>
        <taxon>Gunneridae</taxon>
        <taxon>Pentapetalae</taxon>
        <taxon>asterids</taxon>
        <taxon>campanulids</taxon>
        <taxon>Asterales</taxon>
        <taxon>Asteraceae</taxon>
        <taxon>Asteroideae</taxon>
        <taxon>Heliantheae alliance</taxon>
        <taxon>Eupatorieae</taxon>
        <taxon>Mikania</taxon>
    </lineage>
</organism>
<dbReference type="AlphaFoldDB" id="A0A5N6NNG3"/>
<keyword evidence="3" id="KW-1185">Reference proteome</keyword>
<proteinExistence type="predicted"/>
<comment type="caution">
    <text evidence="2">The sequence shown here is derived from an EMBL/GenBank/DDBJ whole genome shotgun (WGS) entry which is preliminary data.</text>
</comment>
<feature type="coiled-coil region" evidence="1">
    <location>
        <begin position="93"/>
        <end position="120"/>
    </location>
</feature>
<gene>
    <name evidence="2" type="ORF">E3N88_19360</name>
</gene>
<sequence>MSICRETILVIEKYAKNGSKHENGPNWAGSRVQALRLTRRSPLRRYARMRRDASHPAASRVTPDIDGTRQAIRLGLGSSRKAHKILSPPSPLLALVEERFQELKKLLNQYLNTFEALEGRS</sequence>
<reference evidence="2 3" key="1">
    <citation type="submission" date="2019-05" db="EMBL/GenBank/DDBJ databases">
        <title>Mikania micrantha, genome provides insights into the molecular mechanism of rapid growth.</title>
        <authorList>
            <person name="Liu B."/>
        </authorList>
    </citation>
    <scope>NUCLEOTIDE SEQUENCE [LARGE SCALE GENOMIC DNA]</scope>
    <source>
        <strain evidence="2">NLD-2019</strain>
        <tissue evidence="2">Leaf</tissue>
    </source>
</reference>
<keyword evidence="1" id="KW-0175">Coiled coil</keyword>
<evidence type="ECO:0000313" key="2">
    <source>
        <dbReference type="EMBL" id="KAD4982689.1"/>
    </source>
</evidence>
<evidence type="ECO:0000313" key="3">
    <source>
        <dbReference type="Proteomes" id="UP000326396"/>
    </source>
</evidence>